<gene>
    <name evidence="2" type="ORF">ACFQBM_03905</name>
</gene>
<feature type="transmembrane region" description="Helical" evidence="1">
    <location>
        <begin position="46"/>
        <end position="65"/>
    </location>
</feature>
<evidence type="ECO:0000256" key="1">
    <source>
        <dbReference type="SAM" id="Phobius"/>
    </source>
</evidence>
<proteinExistence type="predicted"/>
<dbReference type="InterPro" id="IPR021762">
    <property type="entry name" value="DUF3325"/>
</dbReference>
<dbReference type="Pfam" id="PF11804">
    <property type="entry name" value="DUF3325"/>
    <property type="match status" value="1"/>
</dbReference>
<keyword evidence="1" id="KW-1133">Transmembrane helix</keyword>
<dbReference type="RefSeq" id="WP_193193484.1">
    <property type="nucleotide sequence ID" value="NZ_JACZFR010000047.1"/>
</dbReference>
<reference evidence="3" key="1">
    <citation type="journal article" date="2019" name="Int. J. Syst. Evol. Microbiol.">
        <title>The Global Catalogue of Microorganisms (GCM) 10K type strain sequencing project: providing services to taxonomists for standard genome sequencing and annotation.</title>
        <authorList>
            <consortium name="The Broad Institute Genomics Platform"/>
            <consortium name="The Broad Institute Genome Sequencing Center for Infectious Disease"/>
            <person name="Wu L."/>
            <person name="Ma J."/>
        </authorList>
    </citation>
    <scope>NUCLEOTIDE SEQUENCE [LARGE SCALE GENOMIC DNA]</scope>
    <source>
        <strain evidence="3">CGMCC 1.13718</strain>
    </source>
</reference>
<dbReference type="EMBL" id="JBHSVR010000001">
    <property type="protein sequence ID" value="MFC6632408.1"/>
    <property type="molecule type" value="Genomic_DNA"/>
</dbReference>
<dbReference type="Proteomes" id="UP001596425">
    <property type="component" value="Unassembled WGS sequence"/>
</dbReference>
<evidence type="ECO:0000313" key="2">
    <source>
        <dbReference type="EMBL" id="MFC6632408.1"/>
    </source>
</evidence>
<name>A0ABW1YJ05_9GAMM</name>
<protein>
    <submittedName>
        <fullName evidence="2">DUF3325 domain-containing protein</fullName>
    </submittedName>
</protein>
<accession>A0ABW1YJ05</accession>
<feature type="transmembrane region" description="Helical" evidence="1">
    <location>
        <begin position="6"/>
        <end position="25"/>
    </location>
</feature>
<sequence length="122" mass="12555">MSATATSLPSLCLLALAAFASLYLATQRRNLRLVRDIDLPRWHTPLRCLGWGLLATAAVTAVITGGWGPGLVALCGALTLAAFVVIGLASYRPEGLLFVLAMGCTGGFWALGKIVVSGIGAG</sequence>
<keyword evidence="1" id="KW-0472">Membrane</keyword>
<feature type="transmembrane region" description="Helical" evidence="1">
    <location>
        <begin position="96"/>
        <end position="116"/>
    </location>
</feature>
<feature type="transmembrane region" description="Helical" evidence="1">
    <location>
        <begin position="71"/>
        <end position="89"/>
    </location>
</feature>
<evidence type="ECO:0000313" key="3">
    <source>
        <dbReference type="Proteomes" id="UP001596425"/>
    </source>
</evidence>
<keyword evidence="3" id="KW-1185">Reference proteome</keyword>
<keyword evidence="1" id="KW-0812">Transmembrane</keyword>
<comment type="caution">
    <text evidence="2">The sequence shown here is derived from an EMBL/GenBank/DDBJ whole genome shotgun (WGS) entry which is preliminary data.</text>
</comment>
<organism evidence="2 3">
    <name type="scientific">Microbulbifer taiwanensis</name>
    <dbReference type="NCBI Taxonomy" id="986746"/>
    <lineage>
        <taxon>Bacteria</taxon>
        <taxon>Pseudomonadati</taxon>
        <taxon>Pseudomonadota</taxon>
        <taxon>Gammaproteobacteria</taxon>
        <taxon>Cellvibrionales</taxon>
        <taxon>Microbulbiferaceae</taxon>
        <taxon>Microbulbifer</taxon>
    </lineage>
</organism>